<dbReference type="SUPFAM" id="SSF47203">
    <property type="entry name" value="Acyl-CoA dehydrogenase C-terminal domain-like"/>
    <property type="match status" value="1"/>
</dbReference>
<evidence type="ECO:0008006" key="9">
    <source>
        <dbReference type="Google" id="ProtNLM"/>
    </source>
</evidence>
<dbReference type="Pfam" id="PF00441">
    <property type="entry name" value="Acyl-CoA_dh_1"/>
    <property type="match status" value="1"/>
</dbReference>
<sequence>MDFDLSSDQVALRDAASGFLDDRCASSHVRSAADHGGFDPSLWTLMVDQGWIGITTSESAGGLGMGSVEAAVLLEQLGRHLAPVPLNQHLNALHVLADTPWSEGLLEGSLIATVARRSVVRNGDGSVTGCPEPVIYGASADLLVVPAGDELVAVDLTAIDRKPEPAMDRTRQLAWVGMDEAPAVTVGDASAVAAHLDRGAVFHSVELLGAAGAVMDIAVDYAGQREQFGQPIGAFQAVKHRCADMLVDVEGMRSTAYHAAWSIGAGDPDASVAAAVAKIWCSDAGLRVAESALQVHGGIGFTWESDVHLYLKRIQLDQVSFGDAEHHRTRLGETLRQRVGDGTPIL</sequence>
<gene>
    <name evidence="8" type="ORF">METZ01_LOCUS202348</name>
</gene>
<dbReference type="InterPro" id="IPR009075">
    <property type="entry name" value="AcylCo_DH/oxidase_C"/>
</dbReference>
<evidence type="ECO:0000313" key="8">
    <source>
        <dbReference type="EMBL" id="SVB49494.1"/>
    </source>
</evidence>
<evidence type="ECO:0000256" key="4">
    <source>
        <dbReference type="ARBA" id="ARBA00022827"/>
    </source>
</evidence>
<dbReference type="InterPro" id="IPR013786">
    <property type="entry name" value="AcylCoA_DH/ox_N"/>
</dbReference>
<feature type="domain" description="Acyl-CoA dehydrogenase/oxidase C-terminal" evidence="6">
    <location>
        <begin position="194"/>
        <end position="334"/>
    </location>
</feature>
<organism evidence="8">
    <name type="scientific">marine metagenome</name>
    <dbReference type="NCBI Taxonomy" id="408172"/>
    <lineage>
        <taxon>unclassified sequences</taxon>
        <taxon>metagenomes</taxon>
        <taxon>ecological metagenomes</taxon>
    </lineage>
</organism>
<evidence type="ECO:0000256" key="3">
    <source>
        <dbReference type="ARBA" id="ARBA00022630"/>
    </source>
</evidence>
<dbReference type="GO" id="GO:0050660">
    <property type="term" value="F:flavin adenine dinucleotide binding"/>
    <property type="evidence" value="ECO:0007669"/>
    <property type="project" value="InterPro"/>
</dbReference>
<evidence type="ECO:0000256" key="5">
    <source>
        <dbReference type="ARBA" id="ARBA00023002"/>
    </source>
</evidence>
<dbReference type="PANTHER" id="PTHR43884:SF20">
    <property type="entry name" value="ACYL-COA DEHYDROGENASE FADE28"/>
    <property type="match status" value="1"/>
</dbReference>
<dbReference type="SUPFAM" id="SSF56645">
    <property type="entry name" value="Acyl-CoA dehydrogenase NM domain-like"/>
    <property type="match status" value="1"/>
</dbReference>
<proteinExistence type="inferred from homology"/>
<feature type="domain" description="Acyl-CoA dehydrogenase/oxidase N-terminal" evidence="7">
    <location>
        <begin position="7"/>
        <end position="85"/>
    </location>
</feature>
<dbReference type="AlphaFoldDB" id="A0A382EHE2"/>
<dbReference type="EMBL" id="UINC01044269">
    <property type="protein sequence ID" value="SVB49494.1"/>
    <property type="molecule type" value="Genomic_DNA"/>
</dbReference>
<accession>A0A382EHE2</accession>
<dbReference type="InterPro" id="IPR036250">
    <property type="entry name" value="AcylCo_DH-like_C"/>
</dbReference>
<comment type="similarity">
    <text evidence="2">Belongs to the acyl-CoA dehydrogenase family.</text>
</comment>
<name>A0A382EHE2_9ZZZZ</name>
<dbReference type="InterPro" id="IPR037069">
    <property type="entry name" value="AcylCoA_DH/ox_N_sf"/>
</dbReference>
<comment type="cofactor">
    <cofactor evidence="1">
        <name>FAD</name>
        <dbReference type="ChEBI" id="CHEBI:57692"/>
    </cofactor>
</comment>
<evidence type="ECO:0000256" key="2">
    <source>
        <dbReference type="ARBA" id="ARBA00009347"/>
    </source>
</evidence>
<dbReference type="Gene3D" id="1.20.140.10">
    <property type="entry name" value="Butyryl-CoA Dehydrogenase, subunit A, domain 3"/>
    <property type="match status" value="1"/>
</dbReference>
<dbReference type="GO" id="GO:0003995">
    <property type="term" value="F:acyl-CoA dehydrogenase activity"/>
    <property type="evidence" value="ECO:0007669"/>
    <property type="project" value="TreeGrafter"/>
</dbReference>
<evidence type="ECO:0000256" key="1">
    <source>
        <dbReference type="ARBA" id="ARBA00001974"/>
    </source>
</evidence>
<protein>
    <recommendedName>
        <fullName evidence="9">Acyl-CoA dehydrogenase/oxidase C-terminal domain-containing protein</fullName>
    </recommendedName>
</protein>
<keyword evidence="3" id="KW-0285">Flavoprotein</keyword>
<keyword evidence="4" id="KW-0274">FAD</keyword>
<dbReference type="CDD" id="cd00567">
    <property type="entry name" value="ACAD"/>
    <property type="match status" value="1"/>
</dbReference>
<evidence type="ECO:0000259" key="6">
    <source>
        <dbReference type="Pfam" id="PF00441"/>
    </source>
</evidence>
<dbReference type="Pfam" id="PF02771">
    <property type="entry name" value="Acyl-CoA_dh_N"/>
    <property type="match status" value="1"/>
</dbReference>
<dbReference type="PANTHER" id="PTHR43884">
    <property type="entry name" value="ACYL-COA DEHYDROGENASE"/>
    <property type="match status" value="1"/>
</dbReference>
<evidence type="ECO:0000259" key="7">
    <source>
        <dbReference type="Pfam" id="PF02771"/>
    </source>
</evidence>
<dbReference type="Gene3D" id="1.10.540.10">
    <property type="entry name" value="Acyl-CoA dehydrogenase/oxidase, N-terminal domain"/>
    <property type="match status" value="1"/>
</dbReference>
<dbReference type="InterPro" id="IPR009100">
    <property type="entry name" value="AcylCoA_DH/oxidase_NM_dom_sf"/>
</dbReference>
<keyword evidence="5" id="KW-0560">Oxidoreductase</keyword>
<reference evidence="8" key="1">
    <citation type="submission" date="2018-05" db="EMBL/GenBank/DDBJ databases">
        <authorList>
            <person name="Lanie J.A."/>
            <person name="Ng W.-L."/>
            <person name="Kazmierczak K.M."/>
            <person name="Andrzejewski T.M."/>
            <person name="Davidsen T.M."/>
            <person name="Wayne K.J."/>
            <person name="Tettelin H."/>
            <person name="Glass J.I."/>
            <person name="Rusch D."/>
            <person name="Podicherti R."/>
            <person name="Tsui H.-C.T."/>
            <person name="Winkler M.E."/>
        </authorList>
    </citation>
    <scope>NUCLEOTIDE SEQUENCE</scope>
</reference>